<keyword evidence="4" id="KW-0275">Fatty acid biosynthesis</keyword>
<dbReference type="SUPFAM" id="SSF51230">
    <property type="entry name" value="Single hybrid motif"/>
    <property type="match status" value="1"/>
</dbReference>
<evidence type="ECO:0000313" key="7">
    <source>
        <dbReference type="EMBL" id="EMB31627.1"/>
    </source>
</evidence>
<dbReference type="PRINTS" id="PR01071">
    <property type="entry name" value="ACOABIOTINCC"/>
</dbReference>
<evidence type="ECO:0000256" key="3">
    <source>
        <dbReference type="ARBA" id="ARBA00023267"/>
    </source>
</evidence>
<dbReference type="UniPathway" id="UPA00094"/>
<keyword evidence="4" id="KW-0276">Fatty acid metabolism</keyword>
<dbReference type="FunFam" id="2.40.50.100:FF:000003">
    <property type="entry name" value="Acetyl-CoA carboxylase biotin carboxyl carrier protein"/>
    <property type="match status" value="1"/>
</dbReference>
<dbReference type="Pfam" id="PF00364">
    <property type="entry name" value="Biotin_lipoyl"/>
    <property type="match status" value="1"/>
</dbReference>
<dbReference type="AlphaFoldDB" id="A0A0E2E2M1"/>
<keyword evidence="3 4" id="KW-0092">Biotin</keyword>
<dbReference type="HOGENOM" id="CLU_016733_3_0_12"/>
<comment type="caution">
    <text evidence="7">The sequence shown here is derived from an EMBL/GenBank/DDBJ whole genome shotgun (WGS) entry which is preliminary data.</text>
</comment>
<sequence length="191" mass="20155">MKEDFILKVIEKFEKGDTVVLQIKQDDCELILKKEGAFPKKEAVIQSGACGGVQTAYTMPYPAIPAGFQSGLSAGIQTAPAGTTGQAAAPQAASPAAESPAQASPAASSAQNLLEVKSPIVGTFYRAPSPDSPPYVEKGSSVKKGQPLCVLEAMKMMNTLECEYDGVIEEILVSNGDLVEFDQVLFKIKAK</sequence>
<feature type="region of interest" description="Disordered" evidence="5">
    <location>
        <begin position="81"/>
        <end position="108"/>
    </location>
</feature>
<evidence type="ECO:0000256" key="1">
    <source>
        <dbReference type="ARBA" id="ARBA00003761"/>
    </source>
</evidence>
<evidence type="ECO:0000259" key="6">
    <source>
        <dbReference type="PROSITE" id="PS50968"/>
    </source>
</evidence>
<reference evidence="7" key="1">
    <citation type="submission" date="2012-01" db="EMBL/GenBank/DDBJ databases">
        <title>The Genome Sequence of Treponema denticola H-22.</title>
        <authorList>
            <consortium name="The Broad Institute Genome Sequencing Platform"/>
            <person name="Earl A."/>
            <person name="Ward D."/>
            <person name="Feldgarden M."/>
            <person name="Gevers D."/>
            <person name="Blanton J.M."/>
            <person name="Fenno C.J."/>
            <person name="Baranova O.V."/>
            <person name="Mathney J."/>
            <person name="Dewhirst F.E."/>
            <person name="Izard J."/>
            <person name="Young S.K."/>
            <person name="Zeng Q."/>
            <person name="Gargeya S."/>
            <person name="Fitzgerald M."/>
            <person name="Haas B."/>
            <person name="Abouelleil A."/>
            <person name="Alvarado L."/>
            <person name="Arachchi H.M."/>
            <person name="Berlin A."/>
            <person name="Chapman S.B."/>
            <person name="Gearin G."/>
            <person name="Goldberg J."/>
            <person name="Griggs A."/>
            <person name="Gujja S."/>
            <person name="Hansen M."/>
            <person name="Heiman D."/>
            <person name="Howarth C."/>
            <person name="Larimer J."/>
            <person name="Lui A."/>
            <person name="MacDonald P.J.P."/>
            <person name="McCowen C."/>
            <person name="Montmayeur A."/>
            <person name="Murphy C."/>
            <person name="Neiman D."/>
            <person name="Pearson M."/>
            <person name="Priest M."/>
            <person name="Roberts A."/>
            <person name="Saif S."/>
            <person name="Shea T."/>
            <person name="Sisk P."/>
            <person name="Stolte C."/>
            <person name="Sykes S."/>
            <person name="Wortman J."/>
            <person name="Nusbaum C."/>
            <person name="Birren B."/>
        </authorList>
    </citation>
    <scope>NUCLEOTIDE SEQUENCE [LARGE SCALE GENOMIC DNA]</scope>
    <source>
        <strain evidence="7">H-22</strain>
    </source>
</reference>
<dbReference type="InterPro" id="IPR050709">
    <property type="entry name" value="Biotin_Carboxyl_Carrier/Decarb"/>
</dbReference>
<dbReference type="RefSeq" id="WP_002676959.1">
    <property type="nucleotide sequence ID" value="NZ_CM001795.1"/>
</dbReference>
<dbReference type="InterPro" id="IPR001249">
    <property type="entry name" value="AcCoA_biotinCC"/>
</dbReference>
<feature type="domain" description="Lipoyl-binding" evidence="6">
    <location>
        <begin position="113"/>
        <end position="189"/>
    </location>
</feature>
<keyword evidence="4" id="KW-0443">Lipid metabolism</keyword>
<accession>A0A0E2E2M1</accession>
<evidence type="ECO:0000256" key="5">
    <source>
        <dbReference type="SAM" id="MobiDB-lite"/>
    </source>
</evidence>
<dbReference type="Gene3D" id="2.40.50.100">
    <property type="match status" value="1"/>
</dbReference>
<dbReference type="InterPro" id="IPR000089">
    <property type="entry name" value="Biotin_lipoyl"/>
</dbReference>
<dbReference type="PROSITE" id="PS50968">
    <property type="entry name" value="BIOTINYL_LIPOYL"/>
    <property type="match status" value="1"/>
</dbReference>
<dbReference type="PANTHER" id="PTHR45266">
    <property type="entry name" value="OXALOACETATE DECARBOXYLASE ALPHA CHAIN"/>
    <property type="match status" value="1"/>
</dbReference>
<dbReference type="GO" id="GO:0009317">
    <property type="term" value="C:acetyl-CoA carboxylase complex"/>
    <property type="evidence" value="ECO:0007669"/>
    <property type="project" value="InterPro"/>
</dbReference>
<organism evidence="7">
    <name type="scientific">Treponema denticola H-22</name>
    <dbReference type="NCBI Taxonomy" id="999432"/>
    <lineage>
        <taxon>Bacteria</taxon>
        <taxon>Pseudomonadati</taxon>
        <taxon>Spirochaetota</taxon>
        <taxon>Spirochaetia</taxon>
        <taxon>Spirochaetales</taxon>
        <taxon>Treponemataceae</taxon>
        <taxon>Treponema</taxon>
    </lineage>
</organism>
<gene>
    <name evidence="7" type="ORF">HMPREF9726_02007</name>
</gene>
<comment type="pathway">
    <text evidence="4">Lipid metabolism; fatty acid biosynthesis.</text>
</comment>
<dbReference type="GO" id="GO:0003989">
    <property type="term" value="F:acetyl-CoA carboxylase activity"/>
    <property type="evidence" value="ECO:0007669"/>
    <property type="project" value="InterPro"/>
</dbReference>
<protein>
    <recommendedName>
        <fullName evidence="2 4">Biotin carboxyl carrier protein of acetyl-CoA carboxylase</fullName>
    </recommendedName>
</protein>
<evidence type="ECO:0000256" key="4">
    <source>
        <dbReference type="RuleBase" id="RU364072"/>
    </source>
</evidence>
<dbReference type="PANTHER" id="PTHR45266:SF3">
    <property type="entry name" value="OXALOACETATE DECARBOXYLASE ALPHA CHAIN"/>
    <property type="match status" value="1"/>
</dbReference>
<dbReference type="GO" id="GO:0006633">
    <property type="term" value="P:fatty acid biosynthetic process"/>
    <property type="evidence" value="ECO:0007669"/>
    <property type="project" value="UniProtKB-UniPathway"/>
</dbReference>
<dbReference type="EMBL" id="AGDV01000020">
    <property type="protein sequence ID" value="EMB31627.1"/>
    <property type="molecule type" value="Genomic_DNA"/>
</dbReference>
<dbReference type="CDD" id="cd06850">
    <property type="entry name" value="biotinyl_domain"/>
    <property type="match status" value="1"/>
</dbReference>
<name>A0A0E2E2M1_TREDN</name>
<proteinExistence type="predicted"/>
<dbReference type="NCBIfam" id="TIGR00531">
    <property type="entry name" value="BCCP"/>
    <property type="match status" value="1"/>
</dbReference>
<evidence type="ECO:0000256" key="2">
    <source>
        <dbReference type="ARBA" id="ARBA00017562"/>
    </source>
</evidence>
<keyword evidence="4" id="KW-0444">Lipid biosynthesis</keyword>
<dbReference type="PATRIC" id="fig|999432.5.peg.2084"/>
<dbReference type="Proteomes" id="UP000011705">
    <property type="component" value="Chromosome"/>
</dbReference>
<comment type="function">
    <text evidence="1 4">This protein is a component of the acetyl coenzyme A carboxylase complex; first, biotin carboxylase catalyzes the carboxylation of the carrier protein and then the transcarboxylase transfers the carboxyl group to form malonyl-CoA.</text>
</comment>
<dbReference type="InterPro" id="IPR011053">
    <property type="entry name" value="Single_hybrid_motif"/>
</dbReference>